<keyword evidence="4" id="KW-0067">ATP-binding</keyword>
<dbReference type="CDD" id="cd03257">
    <property type="entry name" value="ABC_NikE_OppD_transporters"/>
    <property type="match status" value="2"/>
</dbReference>
<dbReference type="GO" id="GO:0055085">
    <property type="term" value="P:transmembrane transport"/>
    <property type="evidence" value="ECO:0007669"/>
    <property type="project" value="UniProtKB-ARBA"/>
</dbReference>
<evidence type="ECO:0000256" key="4">
    <source>
        <dbReference type="ARBA" id="ARBA00022840"/>
    </source>
</evidence>
<dbReference type="AlphaFoldDB" id="D6ZF71"/>
<dbReference type="InterPro" id="IPR050319">
    <property type="entry name" value="ABC_transp_ATP-bind"/>
</dbReference>
<evidence type="ECO:0000256" key="3">
    <source>
        <dbReference type="ARBA" id="ARBA00022741"/>
    </source>
</evidence>
<name>D6ZF71_SEGRD</name>
<sequence>MLQVDGLSVAYGAAQVTHGVSFCVRSGETLAIVGESGSGKSTTATAALGLLPRAGRVQGGRIVFGGRDLLRLSSRELRAVRGRDIGYIPQDPMSNLNPAWPVGFQIAETLRAHGAAGGKAARERAVELLDEVGVPDPARRAKQYQHELSGGMRQRVLIAMALSCRPKLIVADEPTSALDVTVARRILDLIAEMQEKLGAAVLLITHDLGLAAERANEVVVMRKGRVVESGPSATVLAQPGHSYTRALLAAAPGLNVRSAAAHCIASPDTPGIATETLVQSAEPGAPLLEATGLRKVYQLPGRLPWQKTPFTAVNGVSFTVRRAQTLAVVGESGSGKSTLGRMTLGLEHPTEGGVLFDGKSVFAADRQGQLALRRRMQVVFQDPYGSLDPMHTVGAAVEESLKTHRIGDKKTRQRLVAEAFDSVRLSKSMLGRFPNELSGGQRQRVAIARALVLSPELIVCDEAVSALDVLVQAQVLDLLQALQEERGISYLFITHDLAVVRQIADEVLVMRQGAAVEHAPVAEIFENPREEYTQRLLSAIPGHKLARR</sequence>
<feature type="domain" description="ABC transporter" evidence="5">
    <location>
        <begin position="2"/>
        <end position="248"/>
    </location>
</feature>
<dbReference type="PROSITE" id="PS50893">
    <property type="entry name" value="ABC_TRANSPORTER_2"/>
    <property type="match status" value="2"/>
</dbReference>
<gene>
    <name evidence="6" type="ordered locus">Srot_1122</name>
</gene>
<keyword evidence="7" id="KW-1185">Reference proteome</keyword>
<comment type="similarity">
    <text evidence="1">Belongs to the ABC transporter superfamily.</text>
</comment>
<dbReference type="STRING" id="640132.Srot_1122"/>
<dbReference type="Pfam" id="PF08352">
    <property type="entry name" value="oligo_HPY"/>
    <property type="match status" value="2"/>
</dbReference>
<dbReference type="InterPro" id="IPR003593">
    <property type="entry name" value="AAA+_ATPase"/>
</dbReference>
<dbReference type="PANTHER" id="PTHR43776">
    <property type="entry name" value="TRANSPORT ATP-BINDING PROTEIN"/>
    <property type="match status" value="1"/>
</dbReference>
<dbReference type="Gene3D" id="3.40.50.300">
    <property type="entry name" value="P-loop containing nucleotide triphosphate hydrolases"/>
    <property type="match status" value="2"/>
</dbReference>
<dbReference type="NCBIfam" id="NF007739">
    <property type="entry name" value="PRK10419.1"/>
    <property type="match status" value="2"/>
</dbReference>
<dbReference type="KEGG" id="srt:Srot_1122"/>
<dbReference type="FunFam" id="3.40.50.300:FF:000016">
    <property type="entry name" value="Oligopeptide ABC transporter ATP-binding component"/>
    <property type="match status" value="1"/>
</dbReference>
<feature type="domain" description="ABC transporter" evidence="5">
    <location>
        <begin position="288"/>
        <end position="537"/>
    </location>
</feature>
<organism evidence="6 7">
    <name type="scientific">Segniliparus rotundus (strain ATCC BAA-972 / CDC 1076 / CIP 108378 / DSM 44985 / JCM 13578)</name>
    <dbReference type="NCBI Taxonomy" id="640132"/>
    <lineage>
        <taxon>Bacteria</taxon>
        <taxon>Bacillati</taxon>
        <taxon>Actinomycetota</taxon>
        <taxon>Actinomycetes</taxon>
        <taxon>Mycobacteriales</taxon>
        <taxon>Segniliparaceae</taxon>
        <taxon>Segniliparus</taxon>
    </lineage>
</organism>
<dbReference type="InterPro" id="IPR027417">
    <property type="entry name" value="P-loop_NTPase"/>
</dbReference>
<evidence type="ECO:0000313" key="7">
    <source>
        <dbReference type="Proteomes" id="UP000002247"/>
    </source>
</evidence>
<dbReference type="GO" id="GO:0005524">
    <property type="term" value="F:ATP binding"/>
    <property type="evidence" value="ECO:0007669"/>
    <property type="project" value="UniProtKB-KW"/>
</dbReference>
<dbReference type="GO" id="GO:0015833">
    <property type="term" value="P:peptide transport"/>
    <property type="evidence" value="ECO:0007669"/>
    <property type="project" value="InterPro"/>
</dbReference>
<protein>
    <submittedName>
        <fullName evidence="6">ABC transporter related protein</fullName>
    </submittedName>
</protein>
<dbReference type="SMART" id="SM00382">
    <property type="entry name" value="AAA"/>
    <property type="match status" value="2"/>
</dbReference>
<keyword evidence="3" id="KW-0547">Nucleotide-binding</keyword>
<dbReference type="InterPro" id="IPR017871">
    <property type="entry name" value="ABC_transporter-like_CS"/>
</dbReference>
<proteinExistence type="inferred from homology"/>
<dbReference type="EMBL" id="CP001958">
    <property type="protein sequence ID" value="ADG97595.1"/>
    <property type="molecule type" value="Genomic_DNA"/>
</dbReference>
<dbReference type="Proteomes" id="UP000002247">
    <property type="component" value="Chromosome"/>
</dbReference>
<accession>D6ZF71</accession>
<evidence type="ECO:0000313" key="6">
    <source>
        <dbReference type="EMBL" id="ADG97595.1"/>
    </source>
</evidence>
<dbReference type="eggNOG" id="COG4172">
    <property type="taxonomic scope" value="Bacteria"/>
</dbReference>
<dbReference type="HOGENOM" id="CLU_000604_86_2_11"/>
<dbReference type="NCBIfam" id="NF008453">
    <property type="entry name" value="PRK11308.1"/>
    <property type="match status" value="2"/>
</dbReference>
<dbReference type="PANTHER" id="PTHR43776:SF8">
    <property type="entry name" value="ABC TRANSPORTER, ATP-BINDING PROTEIN"/>
    <property type="match status" value="1"/>
</dbReference>
<dbReference type="PROSITE" id="PS00211">
    <property type="entry name" value="ABC_TRANSPORTER_1"/>
    <property type="match status" value="2"/>
</dbReference>
<dbReference type="Pfam" id="PF00005">
    <property type="entry name" value="ABC_tran"/>
    <property type="match status" value="2"/>
</dbReference>
<dbReference type="InterPro" id="IPR003439">
    <property type="entry name" value="ABC_transporter-like_ATP-bd"/>
</dbReference>
<dbReference type="InterPro" id="IPR013563">
    <property type="entry name" value="Oligopep_ABC_C"/>
</dbReference>
<evidence type="ECO:0000259" key="5">
    <source>
        <dbReference type="PROSITE" id="PS50893"/>
    </source>
</evidence>
<dbReference type="SUPFAM" id="SSF52540">
    <property type="entry name" value="P-loop containing nucleoside triphosphate hydrolases"/>
    <property type="match status" value="2"/>
</dbReference>
<keyword evidence="2" id="KW-0813">Transport</keyword>
<evidence type="ECO:0000256" key="1">
    <source>
        <dbReference type="ARBA" id="ARBA00005417"/>
    </source>
</evidence>
<dbReference type="GO" id="GO:0016887">
    <property type="term" value="F:ATP hydrolysis activity"/>
    <property type="evidence" value="ECO:0007669"/>
    <property type="project" value="InterPro"/>
</dbReference>
<evidence type="ECO:0000256" key="2">
    <source>
        <dbReference type="ARBA" id="ARBA00022448"/>
    </source>
</evidence>
<reference evidence="6 7" key="1">
    <citation type="journal article" date="2010" name="Stand. Genomic Sci.">
        <title>Complete genome sequence of Segniliparus rotundus type strain (CDC 1076).</title>
        <authorList>
            <person name="Sikorski J."/>
            <person name="Lapidus A."/>
            <person name="Copeland A."/>
            <person name="Misra M."/>
            <person name="Glavina Del Rio T."/>
            <person name="Nolan M."/>
            <person name="Lucas S."/>
            <person name="Chen F."/>
            <person name="Tice H."/>
            <person name="Cheng J.F."/>
            <person name="Jando M."/>
            <person name="Schneider S."/>
            <person name="Bruce D."/>
            <person name="Goodwin L."/>
            <person name="Pitluck S."/>
            <person name="Liolios K."/>
            <person name="Mikhailova N."/>
            <person name="Pati A."/>
            <person name="Ivanova N."/>
            <person name="Mavromatis K."/>
            <person name="Chen A."/>
            <person name="Palaniappan K."/>
            <person name="Chertkov O."/>
            <person name="Land M."/>
            <person name="Hauser L."/>
            <person name="Chang Y.J."/>
            <person name="Jeffries C.D."/>
            <person name="Brettin T."/>
            <person name="Detter J.C."/>
            <person name="Han C."/>
            <person name="Rohde M."/>
            <person name="Goker M."/>
            <person name="Bristow J."/>
            <person name="Eisen J.A."/>
            <person name="Markowitz V."/>
            <person name="Hugenholtz P."/>
            <person name="Kyrpides N.C."/>
            <person name="Klenk H.P."/>
        </authorList>
    </citation>
    <scope>NUCLEOTIDE SEQUENCE [LARGE SCALE GENOMIC DNA]</scope>
    <source>
        <strain evidence="7">ATCC BAA-972 / CDC 1076 / CIP 108378 / DSM 44985 / JCM 13578</strain>
    </source>
</reference>